<dbReference type="Gene3D" id="2.40.50.90">
    <property type="match status" value="1"/>
</dbReference>
<feature type="domain" description="TNase-like" evidence="1">
    <location>
        <begin position="39"/>
        <end position="173"/>
    </location>
</feature>
<dbReference type="AlphaFoldDB" id="A0AA41YWG3"/>
<dbReference type="InterPro" id="IPR035437">
    <property type="entry name" value="SNase_OB-fold_sf"/>
</dbReference>
<evidence type="ECO:0000259" key="1">
    <source>
        <dbReference type="SMART" id="SM00318"/>
    </source>
</evidence>
<organism evidence="2 3">
    <name type="scientific">Lichenifustis flavocetrariae</name>
    <dbReference type="NCBI Taxonomy" id="2949735"/>
    <lineage>
        <taxon>Bacteria</taxon>
        <taxon>Pseudomonadati</taxon>
        <taxon>Pseudomonadota</taxon>
        <taxon>Alphaproteobacteria</taxon>
        <taxon>Hyphomicrobiales</taxon>
        <taxon>Lichenihabitantaceae</taxon>
        <taxon>Lichenifustis</taxon>
    </lineage>
</organism>
<evidence type="ECO:0000313" key="3">
    <source>
        <dbReference type="Proteomes" id="UP001165667"/>
    </source>
</evidence>
<sequence length="276" mass="29981">MMKLTGAAGWCGACALLFSVMFAVPVRSGPLSSPGCMAGGAMARVTAVDDELHLRLEDGRVVQMPGLDPPWSSGEGAEMTDGRNALRRWLIGADVRVEPLASAPDRWGRFSALAFAIAPLGTDSPRPEVSVSEAVIEAGFARARPDPSIDPCWSTYLTLESQARQARAGVWADPFYAILDPLDRVSLETHLGRFVIIEGRARESHEGHYGLYIQLADKPGGLAISIKRNAALRLTRQGADPRGWVGRRLRVRGLLDDRWGMQIDVTSAQQIELLEP</sequence>
<dbReference type="InterPro" id="IPR016071">
    <property type="entry name" value="Staphylococal_nuclease_OB-fold"/>
</dbReference>
<protein>
    <recommendedName>
        <fullName evidence="1">TNase-like domain-containing protein</fullName>
    </recommendedName>
</protein>
<accession>A0AA41YWG3</accession>
<gene>
    <name evidence="2" type="ORF">M8523_15275</name>
</gene>
<dbReference type="SUPFAM" id="SSF50199">
    <property type="entry name" value="Staphylococcal nuclease"/>
    <property type="match status" value="1"/>
</dbReference>
<dbReference type="EMBL" id="JAMOIM010000009">
    <property type="protein sequence ID" value="MCW6509384.1"/>
    <property type="molecule type" value="Genomic_DNA"/>
</dbReference>
<dbReference type="Proteomes" id="UP001165667">
    <property type="component" value="Unassembled WGS sequence"/>
</dbReference>
<comment type="caution">
    <text evidence="2">The sequence shown here is derived from an EMBL/GenBank/DDBJ whole genome shotgun (WGS) entry which is preliminary data.</text>
</comment>
<keyword evidence="3" id="KW-1185">Reference proteome</keyword>
<name>A0AA41YWG3_9HYPH</name>
<dbReference type="SMART" id="SM00318">
    <property type="entry name" value="SNc"/>
    <property type="match status" value="1"/>
</dbReference>
<reference evidence="2" key="1">
    <citation type="submission" date="2022-05" db="EMBL/GenBank/DDBJ databases">
        <authorList>
            <person name="Pankratov T."/>
        </authorList>
    </citation>
    <scope>NUCLEOTIDE SEQUENCE</scope>
    <source>
        <strain evidence="2">BP6-180914</strain>
    </source>
</reference>
<evidence type="ECO:0000313" key="2">
    <source>
        <dbReference type="EMBL" id="MCW6509384.1"/>
    </source>
</evidence>
<proteinExistence type="predicted"/>
<dbReference type="RefSeq" id="WP_282585748.1">
    <property type="nucleotide sequence ID" value="NZ_JAMOIM010000009.1"/>
</dbReference>